<dbReference type="SUPFAM" id="SSF109709">
    <property type="entry name" value="KorB DNA-binding domain-like"/>
    <property type="match status" value="1"/>
</dbReference>
<gene>
    <name evidence="5" type="ORF">EDD63_10351</name>
</gene>
<dbReference type="SMART" id="SM00470">
    <property type="entry name" value="ParB"/>
    <property type="match status" value="1"/>
</dbReference>
<keyword evidence="3" id="KW-0238">DNA-binding</keyword>
<comment type="caution">
    <text evidence="5">The sequence shown here is derived from an EMBL/GenBank/DDBJ whole genome shotgun (WGS) entry which is preliminary data.</text>
</comment>
<evidence type="ECO:0000256" key="1">
    <source>
        <dbReference type="ARBA" id="ARBA00004453"/>
    </source>
</evidence>
<dbReference type="AlphaFoldDB" id="A0A4R8A549"/>
<evidence type="ECO:0000259" key="4">
    <source>
        <dbReference type="SMART" id="SM00470"/>
    </source>
</evidence>
<sequence>MSEIRDINIDEIKINPNQPRSFFDVDAIIELANSIRENGLVQPISVRIVDDGYELVAGERRLRATKYLKYETIPAYIVESDVKDSAYMAVVENVQREDLSAIEEAKAYDHILRQFNMTQAELAKRLGKSQPAIANKLRLLQLDINVQNAVESKLISERHARSMLSLDGESQNEILDQVIKNRWTVSQVESEIAKKKKEKKPVVAKTVKGVSRNVQIGINTIKRAVEMVEKSGISIDYAQSEEEDFVTITLKITK</sequence>
<keyword evidence="6" id="KW-1185">Reference proteome</keyword>
<dbReference type="InterPro" id="IPR050336">
    <property type="entry name" value="Chromosome_partition/occlusion"/>
</dbReference>
<dbReference type="GO" id="GO:0007059">
    <property type="term" value="P:chromosome segregation"/>
    <property type="evidence" value="ECO:0007669"/>
    <property type="project" value="TreeGrafter"/>
</dbReference>
<dbReference type="PANTHER" id="PTHR33375:SF8">
    <property type="entry name" value="NUCLEOID OCCLUSION PROTEIN"/>
    <property type="match status" value="1"/>
</dbReference>
<dbReference type="OrthoDB" id="9802051at2"/>
<comment type="subcellular location">
    <subcellularLocation>
        <location evidence="1">Cytoplasm</location>
        <location evidence="1">Nucleoid</location>
    </subcellularLocation>
</comment>
<dbReference type="GO" id="GO:0009295">
    <property type="term" value="C:nucleoid"/>
    <property type="evidence" value="ECO:0007669"/>
    <property type="project" value="UniProtKB-SubCell"/>
</dbReference>
<dbReference type="CDD" id="cd16393">
    <property type="entry name" value="SPO0J_N"/>
    <property type="match status" value="1"/>
</dbReference>
<comment type="similarity">
    <text evidence="2">Belongs to the ParB family.</text>
</comment>
<dbReference type="SUPFAM" id="SSF110849">
    <property type="entry name" value="ParB/Sulfiredoxin"/>
    <property type="match status" value="1"/>
</dbReference>
<evidence type="ECO:0000313" key="5">
    <source>
        <dbReference type="EMBL" id="TDW25764.1"/>
    </source>
</evidence>
<dbReference type="Gene3D" id="3.90.1530.30">
    <property type="match status" value="1"/>
</dbReference>
<dbReference type="GO" id="GO:0003677">
    <property type="term" value="F:DNA binding"/>
    <property type="evidence" value="ECO:0007669"/>
    <property type="project" value="UniProtKB-KW"/>
</dbReference>
<organism evidence="5 6">
    <name type="scientific">Breznakia blatticola</name>
    <dbReference type="NCBI Taxonomy" id="1754012"/>
    <lineage>
        <taxon>Bacteria</taxon>
        <taxon>Bacillati</taxon>
        <taxon>Bacillota</taxon>
        <taxon>Erysipelotrichia</taxon>
        <taxon>Erysipelotrichales</taxon>
        <taxon>Erysipelotrichaceae</taxon>
        <taxon>Breznakia</taxon>
    </lineage>
</organism>
<name>A0A4R8A549_9FIRM</name>
<dbReference type="FunFam" id="3.90.1530.30:FF:000001">
    <property type="entry name" value="Chromosome partitioning protein ParB"/>
    <property type="match status" value="1"/>
</dbReference>
<accession>A0A4R8A549</accession>
<evidence type="ECO:0000313" key="6">
    <source>
        <dbReference type="Proteomes" id="UP000294743"/>
    </source>
</evidence>
<dbReference type="InterPro" id="IPR041468">
    <property type="entry name" value="HTH_ParB/Spo0J"/>
</dbReference>
<feature type="domain" description="ParB-like N-terminal" evidence="4">
    <location>
        <begin position="5"/>
        <end position="94"/>
    </location>
</feature>
<dbReference type="GO" id="GO:0045881">
    <property type="term" value="P:positive regulation of sporulation resulting in formation of a cellular spore"/>
    <property type="evidence" value="ECO:0007669"/>
    <property type="project" value="TreeGrafter"/>
</dbReference>
<dbReference type="Gene3D" id="1.10.10.2830">
    <property type="match status" value="1"/>
</dbReference>
<dbReference type="InterPro" id="IPR004437">
    <property type="entry name" value="ParB/RepB/Spo0J"/>
</dbReference>
<evidence type="ECO:0000256" key="2">
    <source>
        <dbReference type="ARBA" id="ARBA00006295"/>
    </source>
</evidence>
<protein>
    <submittedName>
        <fullName evidence="5">ParB family chromosome partitioning protein</fullName>
    </submittedName>
</protein>
<dbReference type="EMBL" id="SODD01000003">
    <property type="protein sequence ID" value="TDW25764.1"/>
    <property type="molecule type" value="Genomic_DNA"/>
</dbReference>
<reference evidence="5 6" key="1">
    <citation type="submission" date="2019-03" db="EMBL/GenBank/DDBJ databases">
        <title>Genomic Encyclopedia of Type Strains, Phase IV (KMG-IV): sequencing the most valuable type-strain genomes for metagenomic binning, comparative biology and taxonomic classification.</title>
        <authorList>
            <person name="Goeker M."/>
        </authorList>
    </citation>
    <scope>NUCLEOTIDE SEQUENCE [LARGE SCALE GENOMIC DNA]</scope>
    <source>
        <strain evidence="5 6">DSM 28867</strain>
    </source>
</reference>
<proteinExistence type="inferred from homology"/>
<dbReference type="Pfam" id="PF17762">
    <property type="entry name" value="HTH_ParB"/>
    <property type="match status" value="1"/>
</dbReference>
<dbReference type="PANTHER" id="PTHR33375">
    <property type="entry name" value="CHROMOSOME-PARTITIONING PROTEIN PARB-RELATED"/>
    <property type="match status" value="1"/>
</dbReference>
<dbReference type="RefSeq" id="WP_134167824.1">
    <property type="nucleotide sequence ID" value="NZ_SODD01000003.1"/>
</dbReference>
<evidence type="ECO:0000256" key="3">
    <source>
        <dbReference type="ARBA" id="ARBA00023125"/>
    </source>
</evidence>
<dbReference type="NCBIfam" id="TIGR00180">
    <property type="entry name" value="parB_part"/>
    <property type="match status" value="1"/>
</dbReference>
<dbReference type="Proteomes" id="UP000294743">
    <property type="component" value="Unassembled WGS sequence"/>
</dbReference>
<dbReference type="InterPro" id="IPR003115">
    <property type="entry name" value="ParB_N"/>
</dbReference>
<dbReference type="InterPro" id="IPR036086">
    <property type="entry name" value="ParB/Sulfiredoxin_sf"/>
</dbReference>
<dbReference type="Pfam" id="PF02195">
    <property type="entry name" value="ParB_N"/>
    <property type="match status" value="1"/>
</dbReference>
<dbReference type="FunFam" id="1.10.10.2830:FF:000001">
    <property type="entry name" value="Chromosome partitioning protein ParB"/>
    <property type="match status" value="1"/>
</dbReference>
<dbReference type="GO" id="GO:0005694">
    <property type="term" value="C:chromosome"/>
    <property type="evidence" value="ECO:0007669"/>
    <property type="project" value="TreeGrafter"/>
</dbReference>